<gene>
    <name evidence="2" type="ORF">CKF54_04075</name>
</gene>
<feature type="chain" id="PRO_5017413248" description="DUF4476 domain-containing protein" evidence="1">
    <location>
        <begin position="24"/>
        <end position="116"/>
    </location>
</feature>
<evidence type="ECO:0000256" key="1">
    <source>
        <dbReference type="SAM" id="SignalP"/>
    </source>
</evidence>
<keyword evidence="1" id="KW-0732">Signal</keyword>
<comment type="caution">
    <text evidence="2">The sequence shown here is derived from an EMBL/GenBank/DDBJ whole genome shotgun (WGS) entry which is preliminary data.</text>
</comment>
<dbReference type="OrthoDB" id="8430416at2"/>
<reference evidence="2 3" key="1">
    <citation type="submission" date="2017-08" db="EMBL/GenBank/DDBJ databases">
        <title>Reclassification of Bisgaard taxon 37 and 44.</title>
        <authorList>
            <person name="Christensen H."/>
        </authorList>
    </citation>
    <scope>NUCLEOTIDE SEQUENCE [LARGE SCALE GENOMIC DNA]</scope>
    <source>
        <strain evidence="2 3">B96_3</strain>
    </source>
</reference>
<dbReference type="Proteomes" id="UP000265691">
    <property type="component" value="Unassembled WGS sequence"/>
</dbReference>
<sequence>MNLFKKVLLATLISLASVNLATAKFDKFHWEPVIGSSQNQQVTLGSLSDSQLQQVINDYSQSGNVRSAAVLLLTIRYIDRSNYSQAKYTLSSFNPYSATPSQVETYNILKKFLADY</sequence>
<evidence type="ECO:0000313" key="3">
    <source>
        <dbReference type="Proteomes" id="UP000265691"/>
    </source>
</evidence>
<evidence type="ECO:0008006" key="4">
    <source>
        <dbReference type="Google" id="ProtNLM"/>
    </source>
</evidence>
<organism evidence="2 3">
    <name type="scientific">Psittacicella hinzii</name>
    <dbReference type="NCBI Taxonomy" id="2028575"/>
    <lineage>
        <taxon>Bacteria</taxon>
        <taxon>Pseudomonadati</taxon>
        <taxon>Pseudomonadota</taxon>
        <taxon>Gammaproteobacteria</taxon>
        <taxon>Pasteurellales</taxon>
        <taxon>Psittacicellaceae</taxon>
        <taxon>Psittacicella</taxon>
    </lineage>
</organism>
<keyword evidence="3" id="KW-1185">Reference proteome</keyword>
<protein>
    <recommendedName>
        <fullName evidence="4">DUF4476 domain-containing protein</fullName>
    </recommendedName>
</protein>
<evidence type="ECO:0000313" key="2">
    <source>
        <dbReference type="EMBL" id="RIY32877.1"/>
    </source>
</evidence>
<dbReference type="EMBL" id="NRHC01000043">
    <property type="protein sequence ID" value="RIY32877.1"/>
    <property type="molecule type" value="Genomic_DNA"/>
</dbReference>
<name>A0A3A1Y9T3_9GAMM</name>
<proteinExistence type="predicted"/>
<dbReference type="RefSeq" id="WP_119525040.1">
    <property type="nucleotide sequence ID" value="NZ_NRHC01000043.1"/>
</dbReference>
<accession>A0A3A1Y9T3</accession>
<feature type="signal peptide" evidence="1">
    <location>
        <begin position="1"/>
        <end position="23"/>
    </location>
</feature>
<dbReference type="AlphaFoldDB" id="A0A3A1Y9T3"/>